<protein>
    <recommendedName>
        <fullName evidence="4">Small ribosomal subunit protein uS10</fullName>
    </recommendedName>
    <alternativeName>
        <fullName evidence="5">40S ribosomal protein S20</fullName>
    </alternativeName>
</protein>
<dbReference type="FunFam" id="3.30.70.600:FF:000002">
    <property type="entry name" value="40S ribosomal protein S20"/>
    <property type="match status" value="1"/>
</dbReference>
<evidence type="ECO:0000256" key="5">
    <source>
        <dbReference type="ARBA" id="ARBA00035450"/>
    </source>
</evidence>
<name>U4UD04_DENPD</name>
<dbReference type="Pfam" id="PF00338">
    <property type="entry name" value="Ribosomal_S10"/>
    <property type="match status" value="1"/>
</dbReference>
<dbReference type="GO" id="GO:0003735">
    <property type="term" value="F:structural constituent of ribosome"/>
    <property type="evidence" value="ECO:0007669"/>
    <property type="project" value="InterPro"/>
</dbReference>
<dbReference type="PANTHER" id="PTHR11700">
    <property type="entry name" value="30S RIBOSOMAL PROTEIN S10 FAMILY MEMBER"/>
    <property type="match status" value="1"/>
</dbReference>
<dbReference type="GO" id="GO:0015935">
    <property type="term" value="C:small ribosomal subunit"/>
    <property type="evidence" value="ECO:0007669"/>
    <property type="project" value="InterPro"/>
</dbReference>
<dbReference type="EMBL" id="KB632263">
    <property type="protein sequence ID" value="ERL90927.1"/>
    <property type="molecule type" value="Genomic_DNA"/>
</dbReference>
<keyword evidence="3" id="KW-0687">Ribonucleoprotein</keyword>
<keyword evidence="2" id="KW-0689">Ribosomal protein</keyword>
<dbReference type="HAMAP" id="MF_00508">
    <property type="entry name" value="Ribosomal_uS10"/>
    <property type="match status" value="1"/>
</dbReference>
<dbReference type="InterPro" id="IPR005729">
    <property type="entry name" value="Ribosomal_uS10_euk/arc"/>
</dbReference>
<comment type="similarity">
    <text evidence="1">Belongs to the universal ribosomal protein uS10 family.</text>
</comment>
<evidence type="ECO:0000313" key="9">
    <source>
        <dbReference type="Proteomes" id="UP000030742"/>
    </source>
</evidence>
<dbReference type="STRING" id="77166.U4UD04"/>
<reference evidence="8 9" key="1">
    <citation type="journal article" date="2013" name="Genome Biol.">
        <title>Draft genome of the mountain pine beetle, Dendroctonus ponderosae Hopkins, a major forest pest.</title>
        <authorList>
            <person name="Keeling C.I."/>
            <person name="Yuen M.M."/>
            <person name="Liao N.Y."/>
            <person name="Docking T.R."/>
            <person name="Chan S.K."/>
            <person name="Taylor G.A."/>
            <person name="Palmquist D.L."/>
            <person name="Jackman S.D."/>
            <person name="Nguyen A."/>
            <person name="Li M."/>
            <person name="Henderson H."/>
            <person name="Janes J.K."/>
            <person name="Zhao Y."/>
            <person name="Pandoh P."/>
            <person name="Moore R."/>
            <person name="Sperling F.A."/>
            <person name="Huber D.P."/>
            <person name="Birol I."/>
            <person name="Jones S.J."/>
            <person name="Bohlmann J."/>
        </authorList>
    </citation>
    <scope>NUCLEOTIDE SEQUENCE</scope>
</reference>
<evidence type="ECO:0000256" key="3">
    <source>
        <dbReference type="ARBA" id="ARBA00023274"/>
    </source>
</evidence>
<feature type="domain" description="Small ribosomal subunit protein uS10" evidence="7">
    <location>
        <begin position="89"/>
        <end position="183"/>
    </location>
</feature>
<proteinExistence type="inferred from homology"/>
<evidence type="ECO:0000313" key="8">
    <source>
        <dbReference type="EMBL" id="ERL90927.1"/>
    </source>
</evidence>
<dbReference type="AlphaFoldDB" id="U4UD04"/>
<dbReference type="Proteomes" id="UP000030742">
    <property type="component" value="Unassembled WGS sequence"/>
</dbReference>
<evidence type="ECO:0000256" key="1">
    <source>
        <dbReference type="ARBA" id="ARBA00007102"/>
    </source>
</evidence>
<dbReference type="InterPro" id="IPR001848">
    <property type="entry name" value="Ribosomal_uS10"/>
</dbReference>
<dbReference type="PRINTS" id="PR00971">
    <property type="entry name" value="RIBOSOMALS10"/>
</dbReference>
<evidence type="ECO:0000256" key="4">
    <source>
        <dbReference type="ARBA" id="ARBA00035162"/>
    </source>
</evidence>
<feature type="signal peptide" evidence="6">
    <location>
        <begin position="1"/>
        <end position="22"/>
    </location>
</feature>
<gene>
    <name evidence="8" type="ORF">D910_08271</name>
</gene>
<dbReference type="InterPro" id="IPR036838">
    <property type="entry name" value="Ribosomal_uS10_dom_sf"/>
</dbReference>
<keyword evidence="6" id="KW-0732">Signal</keyword>
<organism evidence="8 9">
    <name type="scientific">Dendroctonus ponderosae</name>
    <name type="common">Mountain pine beetle</name>
    <dbReference type="NCBI Taxonomy" id="77166"/>
    <lineage>
        <taxon>Eukaryota</taxon>
        <taxon>Metazoa</taxon>
        <taxon>Ecdysozoa</taxon>
        <taxon>Arthropoda</taxon>
        <taxon>Hexapoda</taxon>
        <taxon>Insecta</taxon>
        <taxon>Pterygota</taxon>
        <taxon>Neoptera</taxon>
        <taxon>Endopterygota</taxon>
        <taxon>Coleoptera</taxon>
        <taxon>Polyphaga</taxon>
        <taxon>Cucujiformia</taxon>
        <taxon>Curculionidae</taxon>
        <taxon>Scolytinae</taxon>
        <taxon>Dendroctonus</taxon>
    </lineage>
</organism>
<sequence>MNLAMWLSLIITVISSIDLVAACQKLKRKLTYNLKACDAFLSLQRLTREHQNNFWFSADYLPRPESKMATKEVNPEKPGQETAPIHRIRITLTSRNVKSLEKVCNDLTDAAKKQKLRVKGPVRMPNKILRITTRKTPCGEGSKTWDRFQMRIHKRVIDLHSSSEIVKQITSINLEPGVEVEVTIADA</sequence>
<feature type="chain" id="PRO_5004656473" description="Small ribosomal subunit protein uS10" evidence="6">
    <location>
        <begin position="23"/>
        <end position="187"/>
    </location>
</feature>
<accession>U4UD04</accession>
<dbReference type="InterPro" id="IPR027486">
    <property type="entry name" value="Ribosomal_uS10_dom"/>
</dbReference>
<dbReference type="Gene3D" id="3.30.70.600">
    <property type="entry name" value="Ribosomal protein S10 domain"/>
    <property type="match status" value="1"/>
</dbReference>
<dbReference type="NCBIfam" id="TIGR01046">
    <property type="entry name" value="uS10_euk_arch"/>
    <property type="match status" value="1"/>
</dbReference>
<dbReference type="GO" id="GO:0006412">
    <property type="term" value="P:translation"/>
    <property type="evidence" value="ECO:0007669"/>
    <property type="project" value="InterPro"/>
</dbReference>
<evidence type="ECO:0000259" key="7">
    <source>
        <dbReference type="SMART" id="SM01403"/>
    </source>
</evidence>
<evidence type="ECO:0000256" key="2">
    <source>
        <dbReference type="ARBA" id="ARBA00022980"/>
    </source>
</evidence>
<evidence type="ECO:0000256" key="6">
    <source>
        <dbReference type="SAM" id="SignalP"/>
    </source>
</evidence>
<dbReference type="SMART" id="SM01403">
    <property type="entry name" value="Ribosomal_S10"/>
    <property type="match status" value="1"/>
</dbReference>
<dbReference type="SUPFAM" id="SSF54999">
    <property type="entry name" value="Ribosomal protein S10"/>
    <property type="match status" value="1"/>
</dbReference>